<accession>A0A450V5U2</accession>
<dbReference type="EMBL" id="CAADFI010000182">
    <property type="protein sequence ID" value="VFK00195.1"/>
    <property type="molecule type" value="Genomic_DNA"/>
</dbReference>
<dbReference type="AlphaFoldDB" id="A0A450V5U2"/>
<dbReference type="EMBL" id="CAADFJ010000182">
    <property type="protein sequence ID" value="VFK04444.1"/>
    <property type="molecule type" value="Genomic_DNA"/>
</dbReference>
<name>A0A450V5U2_9GAMM</name>
<gene>
    <name evidence="1" type="ORF">BECKH772A_GA0070896_100923</name>
    <name evidence="2" type="ORF">BECKH772B_GA0070898_101823</name>
    <name evidence="3" type="ORF">BECKH772C_GA0070978_101823</name>
</gene>
<protein>
    <submittedName>
        <fullName evidence="2">Uncharacterized protein</fullName>
    </submittedName>
</protein>
<dbReference type="EMBL" id="CAADFG010000092">
    <property type="protein sequence ID" value="VFJ95786.1"/>
    <property type="molecule type" value="Genomic_DNA"/>
</dbReference>
<reference evidence="2" key="1">
    <citation type="submission" date="2019-02" db="EMBL/GenBank/DDBJ databases">
        <authorList>
            <person name="Gruber-Vodicka R. H."/>
            <person name="Seah K. B. B."/>
        </authorList>
    </citation>
    <scope>NUCLEOTIDE SEQUENCE</scope>
    <source>
        <strain evidence="3">BECK_SA2B12</strain>
        <strain evidence="1">BECK_SA2B15</strain>
        <strain evidence="2">BECK_SA2B20</strain>
    </source>
</reference>
<evidence type="ECO:0000313" key="2">
    <source>
        <dbReference type="EMBL" id="VFK00195.1"/>
    </source>
</evidence>
<proteinExistence type="predicted"/>
<evidence type="ECO:0000313" key="3">
    <source>
        <dbReference type="EMBL" id="VFK04444.1"/>
    </source>
</evidence>
<organism evidence="2">
    <name type="scientific">Candidatus Kentrum eta</name>
    <dbReference type="NCBI Taxonomy" id="2126337"/>
    <lineage>
        <taxon>Bacteria</taxon>
        <taxon>Pseudomonadati</taxon>
        <taxon>Pseudomonadota</taxon>
        <taxon>Gammaproteobacteria</taxon>
        <taxon>Candidatus Kentrum</taxon>
    </lineage>
</organism>
<sequence>MVSYRWDNEKNALLKKVRGITFEQVVMHIEKGDVLDIMAHPNKTRYPNQEILVVEINHYAYIVPFVEQGRERFPKTIVPNRKPTEHYLR</sequence>
<evidence type="ECO:0000313" key="1">
    <source>
        <dbReference type="EMBL" id="VFJ95786.1"/>
    </source>
</evidence>